<evidence type="ECO:0000256" key="6">
    <source>
        <dbReference type="SAM" id="MobiDB-lite"/>
    </source>
</evidence>
<feature type="compositionally biased region" description="Low complexity" evidence="6">
    <location>
        <begin position="142"/>
        <end position="161"/>
    </location>
</feature>
<organism evidence="8 9">
    <name type="scientific">Longibacter salinarum</name>
    <dbReference type="NCBI Taxonomy" id="1850348"/>
    <lineage>
        <taxon>Bacteria</taxon>
        <taxon>Pseudomonadati</taxon>
        <taxon>Rhodothermota</taxon>
        <taxon>Rhodothermia</taxon>
        <taxon>Rhodothermales</taxon>
        <taxon>Salisaetaceae</taxon>
        <taxon>Longibacter</taxon>
    </lineage>
</organism>
<keyword evidence="2" id="KW-1003">Cell membrane</keyword>
<evidence type="ECO:0000256" key="4">
    <source>
        <dbReference type="ARBA" id="ARBA00022989"/>
    </source>
</evidence>
<evidence type="ECO:0000256" key="2">
    <source>
        <dbReference type="ARBA" id="ARBA00022475"/>
    </source>
</evidence>
<evidence type="ECO:0000313" key="9">
    <source>
        <dbReference type="Proteomes" id="UP000220102"/>
    </source>
</evidence>
<feature type="region of interest" description="Disordered" evidence="6">
    <location>
        <begin position="133"/>
        <end position="161"/>
    </location>
</feature>
<keyword evidence="3 7" id="KW-0812">Transmembrane</keyword>
<comment type="caution">
    <text evidence="8">The sequence shown here is derived from an EMBL/GenBank/DDBJ whole genome shotgun (WGS) entry which is preliminary data.</text>
</comment>
<dbReference type="InterPro" id="IPR011743">
    <property type="entry name" value="Caa3_sub_IV"/>
</dbReference>
<evidence type="ECO:0000256" key="5">
    <source>
        <dbReference type="ARBA" id="ARBA00023136"/>
    </source>
</evidence>
<comment type="subcellular location">
    <subcellularLocation>
        <location evidence="1">Cell membrane</location>
        <topology evidence="1">Multi-pass membrane protein</topology>
    </subcellularLocation>
</comment>
<dbReference type="GO" id="GO:0005886">
    <property type="term" value="C:plasma membrane"/>
    <property type="evidence" value="ECO:0007669"/>
    <property type="project" value="UniProtKB-SubCell"/>
</dbReference>
<proteinExistence type="predicted"/>
<dbReference type="AlphaFoldDB" id="A0A2A8D0A6"/>
<protein>
    <submittedName>
        <fullName evidence="8">Oxidase</fullName>
    </submittedName>
</protein>
<evidence type="ECO:0000313" key="8">
    <source>
        <dbReference type="EMBL" id="PEN14365.1"/>
    </source>
</evidence>
<feature type="transmembrane region" description="Helical" evidence="7">
    <location>
        <begin position="41"/>
        <end position="61"/>
    </location>
</feature>
<dbReference type="InterPro" id="IPR005171">
    <property type="entry name" value="Cyt_c_oxidase_su4_prok"/>
</dbReference>
<dbReference type="RefSeq" id="WP_098074547.1">
    <property type="nucleotide sequence ID" value="NZ_PDEQ01000002.1"/>
</dbReference>
<accession>A0A2A8D0A6</accession>
<sequence length="161" mass="17302">MSHESHHIIPFKTLATVFASLIGLTVLTVVAAQLPLGPLDMPVAILIAVVKASLVVMFFMALKYDKPVNSLTFSVGTLFVVIFITFTLFDTAFRGDLGDVSAETVDEITQQETEASERQKTFSAEQMAVSPADYEALRNGESSDTSAASDTTASDTTETTE</sequence>
<feature type="transmembrane region" description="Helical" evidence="7">
    <location>
        <begin position="68"/>
        <end position="89"/>
    </location>
</feature>
<keyword evidence="9" id="KW-1185">Reference proteome</keyword>
<dbReference type="OrthoDB" id="1495022at2"/>
<evidence type="ECO:0000256" key="3">
    <source>
        <dbReference type="ARBA" id="ARBA00022692"/>
    </source>
</evidence>
<dbReference type="Pfam" id="PF03626">
    <property type="entry name" value="COX4_pro"/>
    <property type="match status" value="1"/>
</dbReference>
<dbReference type="Proteomes" id="UP000220102">
    <property type="component" value="Unassembled WGS sequence"/>
</dbReference>
<dbReference type="NCBIfam" id="TIGR02229">
    <property type="entry name" value="caa3_sub_IV"/>
    <property type="match status" value="1"/>
</dbReference>
<gene>
    <name evidence="8" type="ORF">CRI94_04845</name>
</gene>
<keyword evidence="4 7" id="KW-1133">Transmembrane helix</keyword>
<keyword evidence="5 7" id="KW-0472">Membrane</keyword>
<evidence type="ECO:0000256" key="7">
    <source>
        <dbReference type="SAM" id="Phobius"/>
    </source>
</evidence>
<name>A0A2A8D0A6_9BACT</name>
<dbReference type="EMBL" id="PDEQ01000002">
    <property type="protein sequence ID" value="PEN14365.1"/>
    <property type="molecule type" value="Genomic_DNA"/>
</dbReference>
<reference evidence="8 9" key="1">
    <citation type="submission" date="2017-10" db="EMBL/GenBank/DDBJ databases">
        <title>Draft genome of Longibacter Salinarum.</title>
        <authorList>
            <person name="Goh K.M."/>
            <person name="Shamsir M.S."/>
            <person name="Lim S.W."/>
        </authorList>
    </citation>
    <scope>NUCLEOTIDE SEQUENCE [LARGE SCALE GENOMIC DNA]</scope>
    <source>
        <strain evidence="8 9">KCTC 52045</strain>
    </source>
</reference>
<evidence type="ECO:0000256" key="1">
    <source>
        <dbReference type="ARBA" id="ARBA00004651"/>
    </source>
</evidence>